<dbReference type="STRING" id="228230.RMCC_4786"/>
<reference evidence="9" key="1">
    <citation type="journal article" date="2016" name="Genome Announc.">
        <title>Draft Genome Sequences of Five Rapidly Growing Mycobacterium Species, M. thermoresistibile, M. fortuitum subsp. acetamidolyticum, M. canariasense, M. brisbanense, and M. novocastrense.</title>
        <authorList>
            <person name="Katahira K."/>
            <person name="Ogura Y."/>
            <person name="Gotoh Y."/>
            <person name="Hayashi T."/>
        </authorList>
    </citation>
    <scope>NUCLEOTIDE SEQUENCE [LARGE SCALE GENOMIC DNA]</scope>
    <source>
        <strain evidence="9">JCM15298</strain>
    </source>
</reference>
<keyword evidence="3" id="KW-0658">Purine biosynthesis</keyword>
<dbReference type="RefSeq" id="WP_024451649.1">
    <property type="nucleotide sequence ID" value="NZ_BCSY01000076.1"/>
</dbReference>
<comment type="pathway">
    <text evidence="5">Purine metabolism.</text>
</comment>
<dbReference type="PROSITE" id="PS50975">
    <property type="entry name" value="ATP_GRASP"/>
    <property type="match status" value="1"/>
</dbReference>
<organism evidence="8 9">
    <name type="scientific">Mycolicibacterium canariasense</name>
    <name type="common">Mycobacterium canariasense</name>
    <dbReference type="NCBI Taxonomy" id="228230"/>
    <lineage>
        <taxon>Bacteria</taxon>
        <taxon>Bacillati</taxon>
        <taxon>Actinomycetota</taxon>
        <taxon>Actinomycetes</taxon>
        <taxon>Mycobacteriales</taxon>
        <taxon>Mycobacteriaceae</taxon>
        <taxon>Mycolicibacterium</taxon>
    </lineage>
</organism>
<dbReference type="Pfam" id="PF02222">
    <property type="entry name" value="ATP-grasp"/>
    <property type="match status" value="1"/>
</dbReference>
<dbReference type="SUPFAM" id="SSF52440">
    <property type="entry name" value="PreATP-grasp domain"/>
    <property type="match status" value="1"/>
</dbReference>
<dbReference type="InterPro" id="IPR011761">
    <property type="entry name" value="ATP-grasp"/>
</dbReference>
<reference evidence="9" key="2">
    <citation type="submission" date="2016-02" db="EMBL/GenBank/DDBJ databases">
        <title>Draft genome sequence of five rapidly growing Mycobacterium species.</title>
        <authorList>
            <person name="Katahira K."/>
            <person name="Gotou Y."/>
            <person name="Iida K."/>
            <person name="Ogura Y."/>
            <person name="Hayashi T."/>
        </authorList>
    </citation>
    <scope>NUCLEOTIDE SEQUENCE [LARGE SCALE GENOMIC DNA]</scope>
    <source>
        <strain evidence="9">JCM15298</strain>
    </source>
</reference>
<evidence type="ECO:0000313" key="8">
    <source>
        <dbReference type="EMBL" id="GAS97820.1"/>
    </source>
</evidence>
<dbReference type="Pfam" id="PF21244">
    <property type="entry name" value="PurT_C"/>
    <property type="match status" value="1"/>
</dbReference>
<dbReference type="OrthoDB" id="9804625at2"/>
<dbReference type="GO" id="GO:0016874">
    <property type="term" value="F:ligase activity"/>
    <property type="evidence" value="ECO:0007669"/>
    <property type="project" value="UniProtKB-KW"/>
</dbReference>
<feature type="domain" description="ATP-grasp" evidence="7">
    <location>
        <begin position="125"/>
        <end position="318"/>
    </location>
</feature>
<evidence type="ECO:0000256" key="2">
    <source>
        <dbReference type="ARBA" id="ARBA00022741"/>
    </source>
</evidence>
<keyword evidence="9" id="KW-1185">Reference proteome</keyword>
<protein>
    <submittedName>
        <fullName evidence="8">Formate-dependent phosphoribosylglycinamide formyltransferase</fullName>
    </submittedName>
</protein>
<evidence type="ECO:0000313" key="9">
    <source>
        <dbReference type="Proteomes" id="UP000069443"/>
    </source>
</evidence>
<dbReference type="InterPro" id="IPR048740">
    <property type="entry name" value="PurT_C"/>
</dbReference>
<evidence type="ECO:0000256" key="1">
    <source>
        <dbReference type="ARBA" id="ARBA00022598"/>
    </source>
</evidence>
<dbReference type="InterPro" id="IPR013815">
    <property type="entry name" value="ATP_grasp_subdomain_1"/>
</dbReference>
<dbReference type="PANTHER" id="PTHR43055:SF1">
    <property type="entry name" value="FORMATE-DEPENDENT PHOSPHORIBOSYLGLYCINAMIDE FORMYLTRANSFERASE"/>
    <property type="match status" value="1"/>
</dbReference>
<dbReference type="GO" id="GO:0006164">
    <property type="term" value="P:purine nucleotide biosynthetic process"/>
    <property type="evidence" value="ECO:0007669"/>
    <property type="project" value="UniProtKB-KW"/>
</dbReference>
<comment type="caution">
    <text evidence="8">The sequence shown here is derived from an EMBL/GenBank/DDBJ whole genome shotgun (WGS) entry which is preliminary data.</text>
</comment>
<dbReference type="Gene3D" id="3.30.470.20">
    <property type="entry name" value="ATP-grasp fold, B domain"/>
    <property type="match status" value="1"/>
</dbReference>
<dbReference type="Pfam" id="PF22660">
    <property type="entry name" value="RS_preATP-grasp-like"/>
    <property type="match status" value="1"/>
</dbReference>
<dbReference type="Gene3D" id="3.30.1490.20">
    <property type="entry name" value="ATP-grasp fold, A domain"/>
    <property type="match status" value="1"/>
</dbReference>
<dbReference type="InterPro" id="IPR054350">
    <property type="entry name" value="PurT/PurK_preATP-grasp"/>
</dbReference>
<evidence type="ECO:0000256" key="5">
    <source>
        <dbReference type="ARBA" id="ARBA00025704"/>
    </source>
</evidence>
<keyword evidence="1" id="KW-0436">Ligase</keyword>
<dbReference type="SUPFAM" id="SSF56059">
    <property type="entry name" value="Glutathione synthetase ATP-binding domain-like"/>
    <property type="match status" value="1"/>
</dbReference>
<evidence type="ECO:0000256" key="3">
    <source>
        <dbReference type="ARBA" id="ARBA00022755"/>
    </source>
</evidence>
<evidence type="ECO:0000256" key="4">
    <source>
        <dbReference type="ARBA" id="ARBA00022840"/>
    </source>
</evidence>
<dbReference type="GO" id="GO:0016740">
    <property type="term" value="F:transferase activity"/>
    <property type="evidence" value="ECO:0007669"/>
    <property type="project" value="UniProtKB-KW"/>
</dbReference>
<dbReference type="InterPro" id="IPR003135">
    <property type="entry name" value="ATP-grasp_carboxylate-amine"/>
</dbReference>
<keyword evidence="4 6" id="KW-0067">ATP-binding</keyword>
<dbReference type="NCBIfam" id="NF006766">
    <property type="entry name" value="PRK09288.1"/>
    <property type="match status" value="1"/>
</dbReference>
<gene>
    <name evidence="8" type="ORF">RMCC_4786</name>
</gene>
<dbReference type="GO" id="GO:0005829">
    <property type="term" value="C:cytosol"/>
    <property type="evidence" value="ECO:0007669"/>
    <property type="project" value="TreeGrafter"/>
</dbReference>
<dbReference type="GO" id="GO:0005524">
    <property type="term" value="F:ATP binding"/>
    <property type="evidence" value="ECO:0007669"/>
    <property type="project" value="UniProtKB-UniRule"/>
</dbReference>
<dbReference type="Proteomes" id="UP000069443">
    <property type="component" value="Unassembled WGS sequence"/>
</dbReference>
<dbReference type="AlphaFoldDB" id="A0A124E2T4"/>
<keyword evidence="8" id="KW-0808">Transferase</keyword>
<name>A0A124E2T4_MYCCR</name>
<evidence type="ECO:0000256" key="6">
    <source>
        <dbReference type="PROSITE-ProRule" id="PRU00409"/>
    </source>
</evidence>
<evidence type="ECO:0000259" key="7">
    <source>
        <dbReference type="PROSITE" id="PS50975"/>
    </source>
</evidence>
<dbReference type="InterPro" id="IPR016185">
    <property type="entry name" value="PreATP-grasp_dom_sf"/>
</dbReference>
<keyword evidence="2 6" id="KW-0547">Nucleotide-binding</keyword>
<proteinExistence type="predicted"/>
<dbReference type="GO" id="GO:0046872">
    <property type="term" value="F:metal ion binding"/>
    <property type="evidence" value="ECO:0007669"/>
    <property type="project" value="InterPro"/>
</dbReference>
<sequence>MTEDAKDPTGADGMRNIAAPVVMLLGSGEMSRELTLAFQRLGAVVVAVDRYADAPAHQVADRAVVVKMNDPEALTAVIDKEQPHFVVVESGVVATDVLTGLSERIEVFPTPHATRLSLDREGLRRLAADELGLPTAPFWFAGSAAELATIAEHAGFPLTVTPVEGAPGDGVSVLLRAEDVEPAWNRAVAAGRITHTRVMAETVVDVDDEVTLLTVRTAGPTGPVVHFCEAIGHRAAEDGTLATWQPHRLSPAALDAAKSIAARIVNSLGGRGIFAVELLVRGDEVYFSTVRPRPDDAGLVTVRSQRLSQFELHARAVLGLSVDTIMVSPGAAEVSYGSAETRTEPVSVPDVLTVLSEALEVAESDVRLFDRLDESDGRYRLGATLATAPDVTVARDRAQRTSVVLRKLWQS</sequence>
<dbReference type="EMBL" id="BCSY01000076">
    <property type="protein sequence ID" value="GAS97820.1"/>
    <property type="molecule type" value="Genomic_DNA"/>
</dbReference>
<dbReference type="Gene3D" id="3.40.50.20">
    <property type="match status" value="1"/>
</dbReference>
<dbReference type="PANTHER" id="PTHR43055">
    <property type="entry name" value="FORMATE-DEPENDENT PHOSPHORIBOSYLGLYCINAMIDE FORMYLTRANSFERASE"/>
    <property type="match status" value="1"/>
</dbReference>
<accession>A0A124E2T4</accession>